<evidence type="ECO:0000256" key="1">
    <source>
        <dbReference type="SAM" id="MobiDB-lite"/>
    </source>
</evidence>
<gene>
    <name evidence="2" type="ORF">Slin15195_G076530</name>
</gene>
<reference evidence="2" key="1">
    <citation type="submission" date="2022-06" db="EMBL/GenBank/DDBJ databases">
        <title>Complete genome sequences of two strains of the flax pathogen Septoria linicola.</title>
        <authorList>
            <person name="Lapalu N."/>
            <person name="Simon A."/>
            <person name="Demenou B."/>
            <person name="Paumier D."/>
            <person name="Guillot M.-P."/>
            <person name="Gout L."/>
            <person name="Valade R."/>
        </authorList>
    </citation>
    <scope>NUCLEOTIDE SEQUENCE</scope>
    <source>
        <strain evidence="2">SE15195</strain>
    </source>
</reference>
<evidence type="ECO:0000313" key="2">
    <source>
        <dbReference type="EMBL" id="USW54334.1"/>
    </source>
</evidence>
<feature type="region of interest" description="Disordered" evidence="1">
    <location>
        <begin position="56"/>
        <end position="114"/>
    </location>
</feature>
<name>A0A9Q9ARZ5_9PEZI</name>
<accession>A0A9Q9ARZ5</accession>
<organism evidence="2 3">
    <name type="scientific">Septoria linicola</name>
    <dbReference type="NCBI Taxonomy" id="215465"/>
    <lineage>
        <taxon>Eukaryota</taxon>
        <taxon>Fungi</taxon>
        <taxon>Dikarya</taxon>
        <taxon>Ascomycota</taxon>
        <taxon>Pezizomycotina</taxon>
        <taxon>Dothideomycetes</taxon>
        <taxon>Dothideomycetidae</taxon>
        <taxon>Mycosphaerellales</taxon>
        <taxon>Mycosphaerellaceae</taxon>
        <taxon>Septoria</taxon>
    </lineage>
</organism>
<evidence type="ECO:0000313" key="3">
    <source>
        <dbReference type="Proteomes" id="UP001056384"/>
    </source>
</evidence>
<feature type="region of interest" description="Disordered" evidence="1">
    <location>
        <begin position="301"/>
        <end position="363"/>
    </location>
</feature>
<keyword evidence="3" id="KW-1185">Reference proteome</keyword>
<sequence>MSASLEALHSRHHDLRMHQQDLKAKLAVHRGQAASCEVELTRVKFEIIQVKKEFPPMRNASDRNSANSSTTQQSATTNPSPPASTVEHNLDDASERNRPGLVPNENRPKDGDARISLRKLGKKFPCLVKIKVEDVFRWHETWCSECGKNTNHKDFCRRHRIHPDDTFGIQETEILAGRHLLSDDEVKKLRNGGHMIRMVTGPLRQRKRETNRGARSIDKEISQLSYGGPSSAHQGRVATCRNLQGHLRTTTSNHSHSRTPSIAVSDRSAGINSRDVAPPKSLKRKAMSTDYEMDGAGSEIMSKAAARSSRSTANYNEADDYDNEEDEEEEEEEEEGETGAEEGDDEDDEDGEDDDDEGANMFS</sequence>
<feature type="compositionally biased region" description="Low complexity" evidence="1">
    <location>
        <begin position="58"/>
        <end position="78"/>
    </location>
</feature>
<dbReference type="AlphaFoldDB" id="A0A9Q9ARZ5"/>
<feature type="compositionally biased region" description="Low complexity" evidence="1">
    <location>
        <begin position="302"/>
        <end position="316"/>
    </location>
</feature>
<protein>
    <submittedName>
        <fullName evidence="2">Uncharacterized protein</fullName>
    </submittedName>
</protein>
<feature type="region of interest" description="Disordered" evidence="1">
    <location>
        <begin position="248"/>
        <end position="286"/>
    </location>
</feature>
<proteinExistence type="predicted"/>
<feature type="compositionally biased region" description="Basic and acidic residues" evidence="1">
    <location>
        <begin position="88"/>
        <end position="98"/>
    </location>
</feature>
<feature type="compositionally biased region" description="Low complexity" evidence="1">
    <location>
        <begin position="248"/>
        <end position="261"/>
    </location>
</feature>
<feature type="compositionally biased region" description="Acidic residues" evidence="1">
    <location>
        <begin position="317"/>
        <end position="363"/>
    </location>
</feature>
<dbReference type="Proteomes" id="UP001056384">
    <property type="component" value="Chromosome 6"/>
</dbReference>
<dbReference type="EMBL" id="CP099423">
    <property type="protein sequence ID" value="USW54334.1"/>
    <property type="molecule type" value="Genomic_DNA"/>
</dbReference>